<evidence type="ECO:0000313" key="1">
    <source>
        <dbReference type="EMBL" id="KAJ1208772.1"/>
    </source>
</evidence>
<protein>
    <submittedName>
        <fullName evidence="1">Uncharacterized protein</fullName>
    </submittedName>
</protein>
<dbReference type="AlphaFoldDB" id="A0AAV7W874"/>
<dbReference type="EMBL" id="JANPWB010000002">
    <property type="protein sequence ID" value="KAJ1208772.1"/>
    <property type="molecule type" value="Genomic_DNA"/>
</dbReference>
<dbReference type="Proteomes" id="UP001066276">
    <property type="component" value="Chromosome 1_2"/>
</dbReference>
<accession>A0AAV7W874</accession>
<evidence type="ECO:0000313" key="2">
    <source>
        <dbReference type="Proteomes" id="UP001066276"/>
    </source>
</evidence>
<organism evidence="1 2">
    <name type="scientific">Pleurodeles waltl</name>
    <name type="common">Iberian ribbed newt</name>
    <dbReference type="NCBI Taxonomy" id="8319"/>
    <lineage>
        <taxon>Eukaryota</taxon>
        <taxon>Metazoa</taxon>
        <taxon>Chordata</taxon>
        <taxon>Craniata</taxon>
        <taxon>Vertebrata</taxon>
        <taxon>Euteleostomi</taxon>
        <taxon>Amphibia</taxon>
        <taxon>Batrachia</taxon>
        <taxon>Caudata</taxon>
        <taxon>Salamandroidea</taxon>
        <taxon>Salamandridae</taxon>
        <taxon>Pleurodelinae</taxon>
        <taxon>Pleurodeles</taxon>
    </lineage>
</organism>
<comment type="caution">
    <text evidence="1">The sequence shown here is derived from an EMBL/GenBank/DDBJ whole genome shotgun (WGS) entry which is preliminary data.</text>
</comment>
<reference evidence="1" key="1">
    <citation type="journal article" date="2022" name="bioRxiv">
        <title>Sequencing and chromosome-scale assembly of the giantPleurodeles waltlgenome.</title>
        <authorList>
            <person name="Brown T."/>
            <person name="Elewa A."/>
            <person name="Iarovenko S."/>
            <person name="Subramanian E."/>
            <person name="Araus A.J."/>
            <person name="Petzold A."/>
            <person name="Susuki M."/>
            <person name="Suzuki K.-i.T."/>
            <person name="Hayashi T."/>
            <person name="Toyoda A."/>
            <person name="Oliveira C."/>
            <person name="Osipova E."/>
            <person name="Leigh N.D."/>
            <person name="Simon A."/>
            <person name="Yun M.H."/>
        </authorList>
    </citation>
    <scope>NUCLEOTIDE SEQUENCE</scope>
    <source>
        <strain evidence="1">20211129_DDA</strain>
        <tissue evidence="1">Liver</tissue>
    </source>
</reference>
<proteinExistence type="predicted"/>
<keyword evidence="2" id="KW-1185">Reference proteome</keyword>
<sequence>MVTALGLRVRLEDRFVARRYGSSKDLALSPLWCTSGASNPQQRFEATKCDTSSKVHCVLCAPHRRRAAFKNTRSVHVGAICTAIVTHEPKVSIRAVDATPVHEA</sequence>
<gene>
    <name evidence="1" type="ORF">NDU88_004155</name>
</gene>
<name>A0AAV7W874_PLEWA</name>